<accession>A0A833S613</accession>
<dbReference type="PANTHER" id="PTHR46481">
    <property type="entry name" value="ZINC FINGER BED DOMAIN-CONTAINING PROTEIN 4"/>
    <property type="match status" value="1"/>
</dbReference>
<dbReference type="PANTHER" id="PTHR46481:SF10">
    <property type="entry name" value="ZINC FINGER BED DOMAIN-CONTAINING PROTEIN 39"/>
    <property type="match status" value="1"/>
</dbReference>
<evidence type="ECO:0000256" key="5">
    <source>
        <dbReference type="ARBA" id="ARBA00023242"/>
    </source>
</evidence>
<keyword evidence="7" id="KW-1185">Reference proteome</keyword>
<dbReference type="InterPro" id="IPR052035">
    <property type="entry name" value="ZnF_BED_domain_contain"/>
</dbReference>
<evidence type="ECO:0000256" key="2">
    <source>
        <dbReference type="ARBA" id="ARBA00022723"/>
    </source>
</evidence>
<gene>
    <name evidence="6" type="ORF">GN244_ATG14067</name>
</gene>
<keyword evidence="5" id="KW-0539">Nucleus</keyword>
<dbReference type="GO" id="GO:0005634">
    <property type="term" value="C:nucleus"/>
    <property type="evidence" value="ECO:0007669"/>
    <property type="project" value="UniProtKB-SubCell"/>
</dbReference>
<evidence type="ECO:0000256" key="3">
    <source>
        <dbReference type="ARBA" id="ARBA00022771"/>
    </source>
</evidence>
<sequence>MVAGVAIVKIGLPCSKQIIPTIWRPLHRIFLLRSANRGQIYGSSIWIDFKTSAHQVLLHMQKFHAAQLKRSSSAGGRNLNDDFEQAATGLRDITDEEQENVNKLLARWVAMHFRPIIITEDDDFLQFVRYITEDLGHVNVPIPKRFQLRRAIVTFASELREFVKREIAKSCEYFSMTADIWTARNGRSYIAFTIHYVDEDFKPKNWTLEVNEIPGKYTGELIAAFLDNIMDEWDSARRPILEVKHVFCLAHDIHLVLSGAMSNDKSTATLGQSPPWTSAVAEEPDYIENDYEEDESLSEQERSEMERLREAEINFMDGYLEKTLTNLEKGDMVIAREVVQKFR</sequence>
<dbReference type="SUPFAM" id="SSF53098">
    <property type="entry name" value="Ribonuclease H-like"/>
    <property type="match status" value="1"/>
</dbReference>
<comment type="subcellular location">
    <subcellularLocation>
        <location evidence="1">Nucleus</location>
    </subcellularLocation>
</comment>
<evidence type="ECO:0000313" key="7">
    <source>
        <dbReference type="Proteomes" id="UP000602510"/>
    </source>
</evidence>
<name>A0A833S613_PHYIN</name>
<keyword evidence="4" id="KW-0862">Zinc</keyword>
<evidence type="ECO:0000313" key="6">
    <source>
        <dbReference type="EMBL" id="KAF4033991.1"/>
    </source>
</evidence>
<dbReference type="AlphaFoldDB" id="A0A833S613"/>
<evidence type="ECO:0000256" key="4">
    <source>
        <dbReference type="ARBA" id="ARBA00022833"/>
    </source>
</evidence>
<organism evidence="6 7">
    <name type="scientific">Phytophthora infestans</name>
    <name type="common">Potato late blight agent</name>
    <name type="synonym">Botrytis infestans</name>
    <dbReference type="NCBI Taxonomy" id="4787"/>
    <lineage>
        <taxon>Eukaryota</taxon>
        <taxon>Sar</taxon>
        <taxon>Stramenopiles</taxon>
        <taxon>Oomycota</taxon>
        <taxon>Peronosporomycetes</taxon>
        <taxon>Peronosporales</taxon>
        <taxon>Peronosporaceae</taxon>
        <taxon>Phytophthora</taxon>
    </lineage>
</organism>
<keyword evidence="2" id="KW-0479">Metal-binding</keyword>
<proteinExistence type="predicted"/>
<comment type="caution">
    <text evidence="6">The sequence shown here is derived from an EMBL/GenBank/DDBJ whole genome shotgun (WGS) entry which is preliminary data.</text>
</comment>
<evidence type="ECO:0000256" key="1">
    <source>
        <dbReference type="ARBA" id="ARBA00004123"/>
    </source>
</evidence>
<dbReference type="InterPro" id="IPR012337">
    <property type="entry name" value="RNaseH-like_sf"/>
</dbReference>
<keyword evidence="3" id="KW-0863">Zinc-finger</keyword>
<dbReference type="EMBL" id="WSZM01000394">
    <property type="protein sequence ID" value="KAF4033991.1"/>
    <property type="molecule type" value="Genomic_DNA"/>
</dbReference>
<dbReference type="GO" id="GO:0008270">
    <property type="term" value="F:zinc ion binding"/>
    <property type="evidence" value="ECO:0007669"/>
    <property type="project" value="UniProtKB-KW"/>
</dbReference>
<dbReference type="Proteomes" id="UP000602510">
    <property type="component" value="Unassembled WGS sequence"/>
</dbReference>
<protein>
    <submittedName>
        <fullName evidence="6">Uncharacterized protein</fullName>
    </submittedName>
</protein>
<reference evidence="6" key="1">
    <citation type="submission" date="2020-04" db="EMBL/GenBank/DDBJ databases">
        <title>Hybrid Assembly of Korean Phytophthora infestans isolates.</title>
        <authorList>
            <person name="Prokchorchik M."/>
            <person name="Lee Y."/>
            <person name="Seo J."/>
            <person name="Cho J.-H."/>
            <person name="Park Y.-E."/>
            <person name="Jang D.-C."/>
            <person name="Im J.-S."/>
            <person name="Choi J.-G."/>
            <person name="Park H.-J."/>
            <person name="Lee G.-B."/>
            <person name="Lee Y.-G."/>
            <person name="Hong S.-Y."/>
            <person name="Cho K."/>
            <person name="Sohn K.H."/>
        </authorList>
    </citation>
    <scope>NUCLEOTIDE SEQUENCE</scope>
    <source>
        <strain evidence="6">KR_1_A1</strain>
    </source>
</reference>